<dbReference type="Pfam" id="PF10192">
    <property type="entry name" value="GPR180-TMEM145_TM"/>
    <property type="match status" value="1"/>
</dbReference>
<feature type="domain" description="GPR180-like N-terminal" evidence="10">
    <location>
        <begin position="28"/>
        <end position="154"/>
    </location>
</feature>
<dbReference type="InterPro" id="IPR047831">
    <property type="entry name" value="GPR180/TMEM145"/>
</dbReference>
<evidence type="ECO:0000313" key="12">
    <source>
        <dbReference type="Proteomes" id="UP000494206"/>
    </source>
</evidence>
<comment type="subcellular location">
    <subcellularLocation>
        <location evidence="1">Membrane</location>
        <topology evidence="1">Multi-pass membrane protein</topology>
    </subcellularLocation>
</comment>
<evidence type="ECO:0000259" key="9">
    <source>
        <dbReference type="Pfam" id="PF10192"/>
    </source>
</evidence>
<dbReference type="GO" id="GO:0019236">
    <property type="term" value="P:response to pheromone"/>
    <property type="evidence" value="ECO:0007669"/>
    <property type="project" value="InterPro"/>
</dbReference>
<dbReference type="PANTHER" id="PTHR23252:SF24">
    <property type="entry name" value="TRANSMEMBRANE PROTEIN 145"/>
    <property type="match status" value="1"/>
</dbReference>
<feature type="domain" description="GPR180/TMEM145 transmembrane" evidence="9">
    <location>
        <begin position="212"/>
        <end position="432"/>
    </location>
</feature>
<gene>
    <name evidence="11" type="ORF">CBOVIS_LOCUS3859</name>
</gene>
<evidence type="ECO:0000256" key="4">
    <source>
        <dbReference type="ARBA" id="ARBA00023136"/>
    </source>
</evidence>
<dbReference type="GO" id="GO:0007186">
    <property type="term" value="P:G protein-coupled receptor signaling pathway"/>
    <property type="evidence" value="ECO:0007669"/>
    <property type="project" value="InterPro"/>
</dbReference>
<accession>A0A8S1ESZ9</accession>
<feature type="transmembrane region" description="Helical" evidence="7">
    <location>
        <begin position="283"/>
        <end position="301"/>
    </location>
</feature>
<feature type="signal peptide" evidence="8">
    <location>
        <begin position="1"/>
        <end position="23"/>
    </location>
</feature>
<evidence type="ECO:0000259" key="10">
    <source>
        <dbReference type="Pfam" id="PF21892"/>
    </source>
</evidence>
<dbReference type="Proteomes" id="UP000494206">
    <property type="component" value="Unassembled WGS sequence"/>
</dbReference>
<keyword evidence="5" id="KW-0325">Glycoprotein</keyword>
<dbReference type="InterPro" id="IPR019336">
    <property type="entry name" value="GPR180/TMEM145_TM"/>
</dbReference>
<keyword evidence="2 7" id="KW-0812">Transmembrane</keyword>
<evidence type="ECO:0000256" key="3">
    <source>
        <dbReference type="ARBA" id="ARBA00022989"/>
    </source>
</evidence>
<dbReference type="PANTHER" id="PTHR23252">
    <property type="entry name" value="INTIMAL THICKNESS RECEPTOR-RELATED"/>
    <property type="match status" value="1"/>
</dbReference>
<dbReference type="InterPro" id="IPR053880">
    <property type="entry name" value="GPR180-like_N"/>
</dbReference>
<dbReference type="Pfam" id="PF21892">
    <property type="entry name" value="TMEM145_N"/>
    <property type="match status" value="1"/>
</dbReference>
<feature type="transmembrane region" description="Helical" evidence="7">
    <location>
        <begin position="200"/>
        <end position="230"/>
    </location>
</feature>
<protein>
    <recommendedName>
        <fullName evidence="13">Intimal thickness related receptor IRP domain-containing protein</fullName>
    </recommendedName>
</protein>
<reference evidence="11 12" key="1">
    <citation type="submission" date="2020-04" db="EMBL/GenBank/DDBJ databases">
        <authorList>
            <person name="Laetsch R D."/>
            <person name="Stevens L."/>
            <person name="Kumar S."/>
            <person name="Blaxter L. M."/>
        </authorList>
    </citation>
    <scope>NUCLEOTIDE SEQUENCE [LARGE SCALE GENOMIC DNA]</scope>
</reference>
<feature type="region of interest" description="Disordered" evidence="6">
    <location>
        <begin position="479"/>
        <end position="515"/>
    </location>
</feature>
<comment type="caution">
    <text evidence="11">The sequence shown here is derived from an EMBL/GenBank/DDBJ whole genome shotgun (WGS) entry which is preliminary data.</text>
</comment>
<feature type="transmembrane region" description="Helical" evidence="7">
    <location>
        <begin position="351"/>
        <end position="371"/>
    </location>
</feature>
<proteinExistence type="predicted"/>
<name>A0A8S1ESZ9_9PELO</name>
<dbReference type="EMBL" id="CADEPM010000002">
    <property type="protein sequence ID" value="CAB3401051.1"/>
    <property type="molecule type" value="Genomic_DNA"/>
</dbReference>
<keyword evidence="12" id="KW-1185">Reference proteome</keyword>
<evidence type="ECO:0000256" key="7">
    <source>
        <dbReference type="SAM" id="Phobius"/>
    </source>
</evidence>
<feature type="transmembrane region" description="Helical" evidence="7">
    <location>
        <begin position="313"/>
        <end position="331"/>
    </location>
</feature>
<feature type="transmembrane region" description="Helical" evidence="7">
    <location>
        <begin position="416"/>
        <end position="436"/>
    </location>
</feature>
<dbReference type="OrthoDB" id="205745at2759"/>
<evidence type="ECO:0000256" key="8">
    <source>
        <dbReference type="SAM" id="SignalP"/>
    </source>
</evidence>
<feature type="transmembrane region" description="Helical" evidence="7">
    <location>
        <begin position="383"/>
        <end position="404"/>
    </location>
</feature>
<keyword evidence="3 7" id="KW-1133">Transmembrane helix</keyword>
<evidence type="ECO:0000256" key="1">
    <source>
        <dbReference type="ARBA" id="ARBA00004141"/>
    </source>
</evidence>
<evidence type="ECO:0000256" key="2">
    <source>
        <dbReference type="ARBA" id="ARBA00022692"/>
    </source>
</evidence>
<feature type="transmembrane region" description="Helical" evidence="7">
    <location>
        <begin position="242"/>
        <end position="263"/>
    </location>
</feature>
<feature type="chain" id="PRO_5035734800" description="Intimal thickness related receptor IRP domain-containing protein" evidence="8">
    <location>
        <begin position="24"/>
        <end position="515"/>
    </location>
</feature>
<keyword evidence="8" id="KW-0732">Signal</keyword>
<dbReference type="GO" id="GO:0016020">
    <property type="term" value="C:membrane"/>
    <property type="evidence" value="ECO:0007669"/>
    <property type="project" value="UniProtKB-SubCell"/>
</dbReference>
<evidence type="ECO:0008006" key="13">
    <source>
        <dbReference type="Google" id="ProtNLM"/>
    </source>
</evidence>
<evidence type="ECO:0000256" key="6">
    <source>
        <dbReference type="SAM" id="MobiDB-lite"/>
    </source>
</evidence>
<keyword evidence="4 7" id="KW-0472">Membrane</keyword>
<organism evidence="11 12">
    <name type="scientific">Caenorhabditis bovis</name>
    <dbReference type="NCBI Taxonomy" id="2654633"/>
    <lineage>
        <taxon>Eukaryota</taxon>
        <taxon>Metazoa</taxon>
        <taxon>Ecdysozoa</taxon>
        <taxon>Nematoda</taxon>
        <taxon>Chromadorea</taxon>
        <taxon>Rhabditida</taxon>
        <taxon>Rhabditina</taxon>
        <taxon>Rhabditomorpha</taxon>
        <taxon>Rhabditoidea</taxon>
        <taxon>Rhabditidae</taxon>
        <taxon>Peloderinae</taxon>
        <taxon>Caenorhabditis</taxon>
    </lineage>
</organism>
<evidence type="ECO:0000313" key="11">
    <source>
        <dbReference type="EMBL" id="CAB3401051.1"/>
    </source>
</evidence>
<sequence length="515" mass="59504">MRPPLPSHWWLILIIICNKSVDTKRSMGALKSDEDFVYLDRFCFQSDTGSLEYSFKYPLFYPTQMLLFYYDTPDQWPRAYKELTSCSERVEILTNKSENNQIIFLDPYMTDYGISGKCKIFKDAFNEPWVHCMGTRIFRSARSRWWFLALANCVPGENEERHLYNNESIGIYVDFTLQMTNGLPSEFLKYQFSIDEWSNLFFLVILPSDTIFICLQFILIIITYIIGVALTNRRLYHNTFRMCAQSIVMNTVGLGLLVTHYTMYALDGMGFPVFKSLGSFIRAVADMLFVYMILVLSRGLNVTKMRLTMADKCFLSLMVIFFFLSYLFMQFCEIRYFNPAEVISETETLPGYFLGIWRIVAWIFFVIASCFSADASPPKRLFFSHLVVMLTPWFWAPPVAQIIANFALNSWVRAEVANIANNIITFYGYLVFLWLARPTDGNQNFPFHIRTTQVDVNVGFDPNIAYTSNPTNVNDGMHGTVDYEMSSGTSSPRAIKPPAPPRRKPIGTIERPQIS</sequence>
<dbReference type="AlphaFoldDB" id="A0A8S1ESZ9"/>
<evidence type="ECO:0000256" key="5">
    <source>
        <dbReference type="ARBA" id="ARBA00023180"/>
    </source>
</evidence>